<dbReference type="EMBL" id="MTHB01000290">
    <property type="protein sequence ID" value="OXC71935.1"/>
    <property type="molecule type" value="Genomic_DNA"/>
</dbReference>
<protein>
    <submittedName>
        <fullName evidence="1">Uncharacterized protein</fullName>
    </submittedName>
</protein>
<gene>
    <name evidence="1" type="ORF">BSU04_44845</name>
</gene>
<sequence>MLLHRIVARRGFAFAAHDEVSRNGVGAIKTARHAAVKGFARLEQTCDRA</sequence>
<proteinExistence type="predicted"/>
<dbReference type="Proteomes" id="UP000214720">
    <property type="component" value="Unassembled WGS sequence"/>
</dbReference>
<evidence type="ECO:0000313" key="2">
    <source>
        <dbReference type="Proteomes" id="UP000214720"/>
    </source>
</evidence>
<accession>A0A226WL70</accession>
<dbReference type="AlphaFoldDB" id="A0A226WL70"/>
<reference evidence="2" key="1">
    <citation type="submission" date="2017-01" db="EMBL/GenBank/DDBJ databases">
        <title>Genome Analysis of Deinococcus marmoris KOPRI26562.</title>
        <authorList>
            <person name="Kim J.H."/>
            <person name="Oh H.-M."/>
        </authorList>
    </citation>
    <scope>NUCLEOTIDE SEQUENCE [LARGE SCALE GENOMIC DNA]</scope>
    <source>
        <strain evidence="2">PAMC 26633</strain>
    </source>
</reference>
<organism evidence="1 2">
    <name type="scientific">Caballeronia sordidicola</name>
    <name type="common">Burkholderia sordidicola</name>
    <dbReference type="NCBI Taxonomy" id="196367"/>
    <lineage>
        <taxon>Bacteria</taxon>
        <taxon>Pseudomonadati</taxon>
        <taxon>Pseudomonadota</taxon>
        <taxon>Betaproteobacteria</taxon>
        <taxon>Burkholderiales</taxon>
        <taxon>Burkholderiaceae</taxon>
        <taxon>Caballeronia</taxon>
    </lineage>
</organism>
<evidence type="ECO:0000313" key="1">
    <source>
        <dbReference type="EMBL" id="OXC71935.1"/>
    </source>
</evidence>
<name>A0A226WL70_CABSO</name>
<comment type="caution">
    <text evidence="1">The sequence shown here is derived from an EMBL/GenBank/DDBJ whole genome shotgun (WGS) entry which is preliminary data.</text>
</comment>